<evidence type="ECO:0000313" key="3">
    <source>
        <dbReference type="Proteomes" id="UP000501451"/>
    </source>
</evidence>
<evidence type="ECO:0000256" key="1">
    <source>
        <dbReference type="SAM" id="Phobius"/>
    </source>
</evidence>
<feature type="transmembrane region" description="Helical" evidence="1">
    <location>
        <begin position="21"/>
        <end position="45"/>
    </location>
</feature>
<dbReference type="KEGG" id="jar:G7057_08750"/>
<name>A0A6G7KB60_9LACT</name>
<feature type="transmembrane region" description="Helical" evidence="1">
    <location>
        <begin position="350"/>
        <end position="370"/>
    </location>
</feature>
<dbReference type="Proteomes" id="UP000501451">
    <property type="component" value="Chromosome"/>
</dbReference>
<accession>A0A6G7KB60</accession>
<dbReference type="InterPro" id="IPR010288">
    <property type="entry name" value="EcsB_ABC"/>
</dbReference>
<reference evidence="2 3" key="1">
    <citation type="journal article" date="2017" name="Int. J. Syst. Evol. Microbiol.">
        <title>Jeotgalibaca porci sp. nov. and Jeotgalibaca arthritidis sp. nov., isolated from pigs, and emended description of the genus Jeotgalibaca.</title>
        <authorList>
            <person name="Zamora L."/>
            <person name="Perez-Sancho M."/>
            <person name="Dominguez L."/>
            <person name="Fernandez-Garayzabal J.F."/>
            <person name="Vela A.I."/>
        </authorList>
    </citation>
    <scope>NUCLEOTIDE SEQUENCE [LARGE SCALE GENOMIC DNA]</scope>
    <source>
        <strain evidence="2 3">CECT 9157</strain>
    </source>
</reference>
<feature type="transmembrane region" description="Helical" evidence="1">
    <location>
        <begin position="107"/>
        <end position="128"/>
    </location>
</feature>
<keyword evidence="1" id="KW-0812">Transmembrane</keyword>
<dbReference type="Pfam" id="PF05975">
    <property type="entry name" value="EcsB"/>
    <property type="match status" value="1"/>
</dbReference>
<keyword evidence="1" id="KW-1133">Transmembrane helix</keyword>
<dbReference type="AlphaFoldDB" id="A0A6G7KB60"/>
<feature type="transmembrane region" description="Helical" evidence="1">
    <location>
        <begin position="57"/>
        <end position="77"/>
    </location>
</feature>
<evidence type="ECO:0000313" key="2">
    <source>
        <dbReference type="EMBL" id="QII82503.1"/>
    </source>
</evidence>
<proteinExistence type="predicted"/>
<dbReference type="RefSeq" id="WP_166162871.1">
    <property type="nucleotide sequence ID" value="NZ_CP049740.1"/>
</dbReference>
<organism evidence="2 3">
    <name type="scientific">Jeotgalibaca arthritidis</name>
    <dbReference type="NCBI Taxonomy" id="1868794"/>
    <lineage>
        <taxon>Bacteria</taxon>
        <taxon>Bacillati</taxon>
        <taxon>Bacillota</taxon>
        <taxon>Bacilli</taxon>
        <taxon>Lactobacillales</taxon>
        <taxon>Carnobacteriaceae</taxon>
        <taxon>Jeotgalibaca</taxon>
    </lineage>
</organism>
<feature type="transmembrane region" description="Helical" evidence="1">
    <location>
        <begin position="376"/>
        <end position="398"/>
    </location>
</feature>
<dbReference type="EMBL" id="CP049740">
    <property type="protein sequence ID" value="QII82503.1"/>
    <property type="molecule type" value="Genomic_DNA"/>
</dbReference>
<feature type="transmembrane region" description="Helical" evidence="1">
    <location>
        <begin position="174"/>
        <end position="207"/>
    </location>
</feature>
<sequence>MSFDDLLIKRRKKYFSKLSRYAKYVFNDHFVLVLVFLLGALAYQYSELLKTWSDQLVIGKIVWIIALSFAVFFGKLLTLAEAADQVFLVVKEEEWQTYIKASKKRSMVLPTTFLLLLLGMAMPILILAGRNGSMDYLLIAFSLMSLKWSHLTLEELAIRKEAGPKAAYLKKGLFMVTVVGLSLAFFWNSLVAALVSLGCAIGLHMWLSRSVFKNYPLIDWENLVHMEEKRLSKVNRLINLFTDVPLVKNKAKRRLYLDGLVKLMSGSNNTYQYLYARLFARGADYIGLYSRLAVIGMGILLFSSQIYMSLIINALVLFLIGFQLIPFYNELDQHILAQLYPKAVKEKRQAFKRILFYLLGLASVLFSLATLVGADWLIAIISVVTNLGFTAFFVFFYVDNRLGK</sequence>
<dbReference type="GO" id="GO:0016020">
    <property type="term" value="C:membrane"/>
    <property type="evidence" value="ECO:0007669"/>
    <property type="project" value="InterPro"/>
</dbReference>
<dbReference type="PIRSF" id="PIRSF037259">
    <property type="entry name" value="EcsB_ABC"/>
    <property type="match status" value="1"/>
</dbReference>
<gene>
    <name evidence="2" type="ORF">G7057_08750</name>
</gene>
<keyword evidence="1" id="KW-0472">Membrane</keyword>
<feature type="transmembrane region" description="Helical" evidence="1">
    <location>
        <begin position="306"/>
        <end position="329"/>
    </location>
</feature>
<keyword evidence="3" id="KW-1185">Reference proteome</keyword>
<protein>
    <submittedName>
        <fullName evidence="2">ABC transporter permease</fullName>
    </submittedName>
</protein>